<dbReference type="GO" id="GO:0005829">
    <property type="term" value="C:cytosol"/>
    <property type="evidence" value="ECO:0007669"/>
    <property type="project" value="TreeGrafter"/>
</dbReference>
<proteinExistence type="predicted"/>
<keyword evidence="2" id="KW-0472">Membrane</keyword>
<organism evidence="3 4">
    <name type="scientific">Candidatus Auribacter fodinae</name>
    <dbReference type="NCBI Taxonomy" id="2093366"/>
    <lineage>
        <taxon>Bacteria</taxon>
        <taxon>Pseudomonadati</taxon>
        <taxon>Candidatus Auribacterota</taxon>
        <taxon>Candidatus Auribacteria</taxon>
        <taxon>Candidatus Auribacterales</taxon>
        <taxon>Candidatus Auribacteraceae</taxon>
        <taxon>Candidatus Auribacter</taxon>
    </lineage>
</organism>
<evidence type="ECO:0008006" key="5">
    <source>
        <dbReference type="Google" id="ProtNLM"/>
    </source>
</evidence>
<evidence type="ECO:0000313" key="3">
    <source>
        <dbReference type="EMBL" id="RJP56306.1"/>
    </source>
</evidence>
<evidence type="ECO:0000256" key="1">
    <source>
        <dbReference type="ARBA" id="ARBA00023066"/>
    </source>
</evidence>
<feature type="transmembrane region" description="Helical" evidence="2">
    <location>
        <begin position="651"/>
        <end position="673"/>
    </location>
</feature>
<feature type="transmembrane region" description="Helical" evidence="2">
    <location>
        <begin position="513"/>
        <end position="534"/>
    </location>
</feature>
<accession>A0A3A4QW09</accession>
<feature type="transmembrane region" description="Helical" evidence="2">
    <location>
        <begin position="194"/>
        <end position="212"/>
    </location>
</feature>
<dbReference type="Pfam" id="PF01564">
    <property type="entry name" value="Spermine_synth"/>
    <property type="match status" value="1"/>
</dbReference>
<feature type="transmembrane region" description="Helical" evidence="2">
    <location>
        <begin position="540"/>
        <end position="561"/>
    </location>
</feature>
<sequence>MTQKGIMKKEGIELFVISLLGLFLEMACIRWLPSQVRVLSYYTNIVLLAAFLGLGIGYILSARKKDFIYAFPLIFLVLISSAAFFAQKNIEVTHHVSVYFWQTIISPLAQINLKWVLLFFFMITTLLFIPIGQQTGRLFDRLNPLPAYTINIFGSVTGILLYSCMSYNLIPPIWIFALFMILYLYFVFTRTNQWFFVLTAVLFVVLMSWISVMDKGTFWSPYYKIRIDKIPSEKHKPGFTLTVNNDYHQMALNLSKEATAESKGDYEWARLYELPFRLRGSVKNAMIVGAGTGNDVAAALRMNVEHIDAVDIDPLILKIGKRHHPEQPYNSPRVSVYNDDARSFFKKTNKKYDVIVFGFLDSHQLFSSMSEMRLDTYVYTVESIREACSLLAPDGILSVTFCVTKDWIGNRLYKIMKEATGVDPLILQSGEEPNGFTYVYNYTSPDLKGYTKLPPDYFGNDDIPVATDNWPYFYLRERAIPVDYIIVLGIIALFSLAMILVSGLDSLRRFNNVFFLLGAGFLLFETQSITRMSLLFGSTWIVNSAVLVSIFLTILCANFFVFTCNVKCLKPFFILLFIAVAVNYFFPINVILQYGFFLKAFIAGVLIGLPIFFSGIIFITLFRNSESRSSAMGSNLLGAMCGGILEYTSMLYGINSLLIFVVVFYGLALLLTLKKGSTSH</sequence>
<feature type="transmembrane region" description="Helical" evidence="2">
    <location>
        <begin position="39"/>
        <end position="60"/>
    </location>
</feature>
<feature type="transmembrane region" description="Helical" evidence="2">
    <location>
        <begin position="600"/>
        <end position="622"/>
    </location>
</feature>
<feature type="transmembrane region" description="Helical" evidence="2">
    <location>
        <begin position="145"/>
        <end position="163"/>
    </location>
</feature>
<dbReference type="InterPro" id="IPR001045">
    <property type="entry name" value="Spermi_synthase"/>
</dbReference>
<feature type="transmembrane region" description="Helical" evidence="2">
    <location>
        <begin position="67"/>
        <end position="86"/>
    </location>
</feature>
<dbReference type="CDD" id="cd02440">
    <property type="entry name" value="AdoMet_MTases"/>
    <property type="match status" value="1"/>
</dbReference>
<dbReference type="Gene3D" id="3.40.50.150">
    <property type="entry name" value="Vaccinia Virus protein VP39"/>
    <property type="match status" value="1"/>
</dbReference>
<dbReference type="Proteomes" id="UP000266426">
    <property type="component" value="Unassembled WGS sequence"/>
</dbReference>
<feature type="transmembrane region" description="Helical" evidence="2">
    <location>
        <begin position="115"/>
        <end position="133"/>
    </location>
</feature>
<dbReference type="PANTHER" id="PTHR11558">
    <property type="entry name" value="SPERMIDINE/SPERMINE SYNTHASE"/>
    <property type="match status" value="1"/>
</dbReference>
<dbReference type="EMBL" id="QZJZ01000097">
    <property type="protein sequence ID" value="RJP56306.1"/>
    <property type="molecule type" value="Genomic_DNA"/>
</dbReference>
<comment type="caution">
    <text evidence="3">The sequence shown here is derived from an EMBL/GenBank/DDBJ whole genome shotgun (WGS) entry which is preliminary data.</text>
</comment>
<feature type="transmembrane region" description="Helical" evidence="2">
    <location>
        <begin position="12"/>
        <end position="33"/>
    </location>
</feature>
<keyword evidence="2" id="KW-1133">Transmembrane helix</keyword>
<evidence type="ECO:0000313" key="4">
    <source>
        <dbReference type="Proteomes" id="UP000266426"/>
    </source>
</evidence>
<feature type="transmembrane region" description="Helical" evidence="2">
    <location>
        <begin position="484"/>
        <end position="501"/>
    </location>
</feature>
<name>A0A3A4QW09_9BACT</name>
<dbReference type="PANTHER" id="PTHR11558:SF11">
    <property type="entry name" value="SPERMIDINE SYNTHASE"/>
    <property type="match status" value="1"/>
</dbReference>
<reference evidence="3 4" key="1">
    <citation type="journal article" date="2017" name="ISME J.">
        <title>Energy and carbon metabolisms in a deep terrestrial subsurface fluid microbial community.</title>
        <authorList>
            <person name="Momper L."/>
            <person name="Jungbluth S.P."/>
            <person name="Lee M.D."/>
            <person name="Amend J.P."/>
        </authorList>
    </citation>
    <scope>NUCLEOTIDE SEQUENCE [LARGE SCALE GENOMIC DNA]</scope>
    <source>
        <strain evidence="3">SURF_26</strain>
    </source>
</reference>
<dbReference type="SUPFAM" id="SSF53335">
    <property type="entry name" value="S-adenosyl-L-methionine-dependent methyltransferases"/>
    <property type="match status" value="1"/>
</dbReference>
<keyword evidence="1" id="KW-0745">Spermidine biosynthesis</keyword>
<feature type="transmembrane region" description="Helical" evidence="2">
    <location>
        <begin position="169"/>
        <end position="187"/>
    </location>
</feature>
<dbReference type="AlphaFoldDB" id="A0A3A4QW09"/>
<keyword evidence="2" id="KW-0812">Transmembrane</keyword>
<protein>
    <recommendedName>
        <fullName evidence="5">Methyltransferase domain-containing protein</fullName>
    </recommendedName>
</protein>
<dbReference type="GO" id="GO:0008295">
    <property type="term" value="P:spermidine biosynthetic process"/>
    <property type="evidence" value="ECO:0007669"/>
    <property type="project" value="UniProtKB-KW"/>
</dbReference>
<gene>
    <name evidence="3" type="ORF">C4541_12620</name>
</gene>
<feature type="transmembrane region" description="Helical" evidence="2">
    <location>
        <begin position="573"/>
        <end position="594"/>
    </location>
</feature>
<dbReference type="GO" id="GO:0004766">
    <property type="term" value="F:spermidine synthase activity"/>
    <property type="evidence" value="ECO:0007669"/>
    <property type="project" value="TreeGrafter"/>
</dbReference>
<dbReference type="InterPro" id="IPR029063">
    <property type="entry name" value="SAM-dependent_MTases_sf"/>
</dbReference>
<evidence type="ECO:0000256" key="2">
    <source>
        <dbReference type="SAM" id="Phobius"/>
    </source>
</evidence>